<dbReference type="HAMAP" id="MF_00101">
    <property type="entry name" value="AcpS"/>
    <property type="match status" value="1"/>
</dbReference>
<dbReference type="EMBL" id="JNSL01000140">
    <property type="protein sequence ID" value="KGA14665.1"/>
    <property type="molecule type" value="Genomic_DNA"/>
</dbReference>
<evidence type="ECO:0000256" key="4">
    <source>
        <dbReference type="ARBA" id="ARBA00022832"/>
    </source>
</evidence>
<dbReference type="Gene3D" id="3.90.470.20">
    <property type="entry name" value="4'-phosphopantetheinyl transferase domain"/>
    <property type="match status" value="1"/>
</dbReference>
<dbReference type="SUPFAM" id="SSF56214">
    <property type="entry name" value="4'-phosphopantetheinyl transferase"/>
    <property type="match status" value="1"/>
</dbReference>
<comment type="caution">
    <text evidence="9">The sequence shown here is derived from an EMBL/GenBank/DDBJ whole genome shotgun (WGS) entry which is preliminary data.</text>
</comment>
<sequence>MIIGIGVDVVDTPRFQGSLVRTPSLNSRLFTERELNSPGGKGENAVSLAARFAAKEAVAKALGAPAGLSWQDCEILLGDRGKPYLEISGTVANEAKRQGITNWHLSLSHDGNIATAFVIAEKQ</sequence>
<protein>
    <submittedName>
        <fullName evidence="9">Holo-ACP synthase</fullName>
    </submittedName>
</protein>
<keyword evidence="4" id="KW-0276">Fatty acid metabolism</keyword>
<dbReference type="NCBIfam" id="TIGR00556">
    <property type="entry name" value="pantethn_trn"/>
    <property type="match status" value="1"/>
</dbReference>
<feature type="domain" description="4'-phosphopantetheinyl transferase" evidence="8">
    <location>
        <begin position="4"/>
        <end position="106"/>
    </location>
</feature>
<keyword evidence="3" id="KW-0479">Metal-binding</keyword>
<organism evidence="9">
    <name type="scientific">freshwater metagenome</name>
    <dbReference type="NCBI Taxonomy" id="449393"/>
    <lineage>
        <taxon>unclassified sequences</taxon>
        <taxon>metagenomes</taxon>
        <taxon>ecological metagenomes</taxon>
    </lineage>
</organism>
<accession>A0A094PSB0</accession>
<keyword evidence="6" id="KW-0443">Lipid metabolism</keyword>
<keyword evidence="7" id="KW-0275">Fatty acid biosynthesis</keyword>
<dbReference type="Pfam" id="PF01648">
    <property type="entry name" value="ACPS"/>
    <property type="match status" value="1"/>
</dbReference>
<dbReference type="GO" id="GO:0006633">
    <property type="term" value="P:fatty acid biosynthetic process"/>
    <property type="evidence" value="ECO:0007669"/>
    <property type="project" value="UniProtKB-KW"/>
</dbReference>
<proteinExistence type="inferred from homology"/>
<evidence type="ECO:0000256" key="3">
    <source>
        <dbReference type="ARBA" id="ARBA00022723"/>
    </source>
</evidence>
<dbReference type="InterPro" id="IPR002582">
    <property type="entry name" value="ACPS"/>
</dbReference>
<evidence type="ECO:0000313" key="9">
    <source>
        <dbReference type="EMBL" id="KGA14665.1"/>
    </source>
</evidence>
<dbReference type="GO" id="GO:0000287">
    <property type="term" value="F:magnesium ion binding"/>
    <property type="evidence" value="ECO:0007669"/>
    <property type="project" value="InterPro"/>
</dbReference>
<evidence type="ECO:0000256" key="7">
    <source>
        <dbReference type="ARBA" id="ARBA00023160"/>
    </source>
</evidence>
<dbReference type="InterPro" id="IPR008278">
    <property type="entry name" value="4-PPantetheinyl_Trfase_dom"/>
</dbReference>
<evidence type="ECO:0000256" key="1">
    <source>
        <dbReference type="ARBA" id="ARBA00022516"/>
    </source>
</evidence>
<dbReference type="InterPro" id="IPR004568">
    <property type="entry name" value="Ppantetheine-prot_Trfase_dom"/>
</dbReference>
<keyword evidence="1" id="KW-0444">Lipid biosynthesis</keyword>
<keyword evidence="2" id="KW-0808">Transferase</keyword>
<keyword evidence="5" id="KW-0460">Magnesium</keyword>
<dbReference type="InterPro" id="IPR037143">
    <property type="entry name" value="4-PPantetheinyl_Trfase_dom_sf"/>
</dbReference>
<dbReference type="NCBIfam" id="TIGR00516">
    <property type="entry name" value="acpS"/>
    <property type="match status" value="1"/>
</dbReference>
<gene>
    <name evidence="9" type="ORF">GM51_16735</name>
</gene>
<evidence type="ECO:0000256" key="2">
    <source>
        <dbReference type="ARBA" id="ARBA00022679"/>
    </source>
</evidence>
<evidence type="ECO:0000256" key="6">
    <source>
        <dbReference type="ARBA" id="ARBA00023098"/>
    </source>
</evidence>
<dbReference type="AlphaFoldDB" id="A0A094PSB0"/>
<evidence type="ECO:0000259" key="8">
    <source>
        <dbReference type="Pfam" id="PF01648"/>
    </source>
</evidence>
<name>A0A094PSB0_9ZZZZ</name>
<dbReference type="GO" id="GO:0008897">
    <property type="term" value="F:holo-[acyl-carrier-protein] synthase activity"/>
    <property type="evidence" value="ECO:0007669"/>
    <property type="project" value="InterPro"/>
</dbReference>
<dbReference type="NCBIfam" id="NF000832">
    <property type="entry name" value="PRK00070.3-2"/>
    <property type="match status" value="1"/>
</dbReference>
<evidence type="ECO:0000256" key="5">
    <source>
        <dbReference type="ARBA" id="ARBA00022842"/>
    </source>
</evidence>
<reference evidence="9" key="1">
    <citation type="submission" date="2014-06" db="EMBL/GenBank/DDBJ databases">
        <title>Key roles for freshwater Actinobacteria revealed by deep metagenomic sequencing.</title>
        <authorList>
            <person name="Ghai R."/>
            <person name="Mizuno C.M."/>
            <person name="Picazo A."/>
            <person name="Camacho A."/>
            <person name="Rodriguez-Valera F."/>
        </authorList>
    </citation>
    <scope>NUCLEOTIDE SEQUENCE</scope>
</reference>